<evidence type="ECO:0000313" key="15">
    <source>
        <dbReference type="Proteomes" id="UP000184608"/>
    </source>
</evidence>
<feature type="transmembrane region" description="Helical" evidence="11">
    <location>
        <begin position="197"/>
        <end position="216"/>
    </location>
</feature>
<keyword evidence="5 11" id="KW-0812">Transmembrane</keyword>
<keyword evidence="7 11" id="KW-0472">Membrane</keyword>
<dbReference type="PROSITE" id="PS50885">
    <property type="entry name" value="HAMP"/>
    <property type="match status" value="1"/>
</dbReference>
<evidence type="ECO:0000256" key="10">
    <source>
        <dbReference type="PROSITE-ProRule" id="PRU00284"/>
    </source>
</evidence>
<dbReference type="GO" id="GO:0007165">
    <property type="term" value="P:signal transduction"/>
    <property type="evidence" value="ECO:0007669"/>
    <property type="project" value="UniProtKB-KW"/>
</dbReference>
<evidence type="ECO:0000256" key="2">
    <source>
        <dbReference type="ARBA" id="ARBA00022475"/>
    </source>
</evidence>
<keyword evidence="4" id="KW-0145">Chemotaxis</keyword>
<dbReference type="PROSITE" id="PS50111">
    <property type="entry name" value="CHEMOTAXIS_TRANSDUC_2"/>
    <property type="match status" value="1"/>
</dbReference>
<evidence type="ECO:0000256" key="5">
    <source>
        <dbReference type="ARBA" id="ARBA00022692"/>
    </source>
</evidence>
<keyword evidence="15" id="KW-1185">Reference proteome</keyword>
<dbReference type="InterPro" id="IPR004089">
    <property type="entry name" value="MCPsignal_dom"/>
</dbReference>
<evidence type="ECO:0000256" key="11">
    <source>
        <dbReference type="SAM" id="Phobius"/>
    </source>
</evidence>
<dbReference type="RefSeq" id="WP_073604605.1">
    <property type="nucleotide sequence ID" value="NZ_FQXZ01000033.1"/>
</dbReference>
<evidence type="ECO:0000256" key="3">
    <source>
        <dbReference type="ARBA" id="ARBA00022481"/>
    </source>
</evidence>
<keyword evidence="2" id="KW-1003">Cell membrane</keyword>
<dbReference type="CDD" id="cd11386">
    <property type="entry name" value="MCP_signal"/>
    <property type="match status" value="1"/>
</dbReference>
<gene>
    <name evidence="14" type="primary">pctA_2</name>
    <name evidence="14" type="ORF">VA7868_02985</name>
</gene>
<dbReference type="GO" id="GO:0006935">
    <property type="term" value="P:chemotaxis"/>
    <property type="evidence" value="ECO:0007669"/>
    <property type="project" value="UniProtKB-KW"/>
</dbReference>
<keyword evidence="3" id="KW-0488">Methylation</keyword>
<dbReference type="PANTHER" id="PTHR32089">
    <property type="entry name" value="METHYL-ACCEPTING CHEMOTAXIS PROTEIN MCPB"/>
    <property type="match status" value="1"/>
</dbReference>
<evidence type="ECO:0000256" key="4">
    <source>
        <dbReference type="ARBA" id="ARBA00022500"/>
    </source>
</evidence>
<evidence type="ECO:0000313" key="14">
    <source>
        <dbReference type="EMBL" id="SHI25811.1"/>
    </source>
</evidence>
<dbReference type="Gene3D" id="1.10.287.950">
    <property type="entry name" value="Methyl-accepting chemotaxis protein"/>
    <property type="match status" value="1"/>
</dbReference>
<keyword evidence="8 10" id="KW-0807">Transducer</keyword>
<dbReference type="GO" id="GO:0005886">
    <property type="term" value="C:plasma membrane"/>
    <property type="evidence" value="ECO:0007669"/>
    <property type="project" value="UniProtKB-SubCell"/>
</dbReference>
<dbReference type="PANTHER" id="PTHR32089:SF39">
    <property type="entry name" value="METHYL-ACCEPTING CHEMOTAXIS PROTEIN HLYB"/>
    <property type="match status" value="1"/>
</dbReference>
<organism evidence="14 15">
    <name type="scientific">Vibrio aerogenes CECT 7868</name>
    <dbReference type="NCBI Taxonomy" id="1216006"/>
    <lineage>
        <taxon>Bacteria</taxon>
        <taxon>Pseudomonadati</taxon>
        <taxon>Pseudomonadota</taxon>
        <taxon>Gammaproteobacteria</taxon>
        <taxon>Vibrionales</taxon>
        <taxon>Vibrionaceae</taxon>
        <taxon>Vibrio</taxon>
    </lineage>
</organism>
<evidence type="ECO:0000256" key="7">
    <source>
        <dbReference type="ARBA" id="ARBA00023136"/>
    </source>
</evidence>
<evidence type="ECO:0000256" key="8">
    <source>
        <dbReference type="ARBA" id="ARBA00023224"/>
    </source>
</evidence>
<dbReference type="FunFam" id="1.10.287.950:FF:000001">
    <property type="entry name" value="Methyl-accepting chemotaxis sensory transducer"/>
    <property type="match status" value="1"/>
</dbReference>
<comment type="similarity">
    <text evidence="9">Belongs to the methyl-accepting chemotaxis (MCP) protein family.</text>
</comment>
<proteinExistence type="inferred from homology"/>
<feature type="domain" description="HAMP" evidence="13">
    <location>
        <begin position="216"/>
        <end position="269"/>
    </location>
</feature>
<dbReference type="STRING" id="1216006.VA7868_02985"/>
<dbReference type="SUPFAM" id="SSF58104">
    <property type="entry name" value="Methyl-accepting chemotaxis protein (MCP) signaling domain"/>
    <property type="match status" value="1"/>
</dbReference>
<protein>
    <submittedName>
        <fullName evidence="14">Methyl-accepting chemotaxis protein PctA</fullName>
    </submittedName>
</protein>
<dbReference type="InterPro" id="IPR024478">
    <property type="entry name" value="HlyB_4HB_MCP"/>
</dbReference>
<dbReference type="Pfam" id="PF12729">
    <property type="entry name" value="4HB_MCP_1"/>
    <property type="match status" value="1"/>
</dbReference>
<comment type="subcellular location">
    <subcellularLocation>
        <location evidence="1">Cell membrane</location>
        <topology evidence="1">Multi-pass membrane protein</topology>
    </subcellularLocation>
</comment>
<evidence type="ECO:0000259" key="12">
    <source>
        <dbReference type="PROSITE" id="PS50111"/>
    </source>
</evidence>
<dbReference type="Proteomes" id="UP000184608">
    <property type="component" value="Unassembled WGS sequence"/>
</dbReference>
<dbReference type="EMBL" id="FQXZ01000033">
    <property type="protein sequence ID" value="SHI25811.1"/>
    <property type="molecule type" value="Genomic_DNA"/>
</dbReference>
<evidence type="ECO:0000256" key="1">
    <source>
        <dbReference type="ARBA" id="ARBA00004651"/>
    </source>
</evidence>
<evidence type="ECO:0000259" key="13">
    <source>
        <dbReference type="PROSITE" id="PS50885"/>
    </source>
</evidence>
<dbReference type="InterPro" id="IPR003660">
    <property type="entry name" value="HAMP_dom"/>
</dbReference>
<dbReference type="GO" id="GO:0004888">
    <property type="term" value="F:transmembrane signaling receptor activity"/>
    <property type="evidence" value="ECO:0007669"/>
    <property type="project" value="InterPro"/>
</dbReference>
<name>A0A1M5ZNN2_9VIBR</name>
<dbReference type="SMART" id="SM00283">
    <property type="entry name" value="MA"/>
    <property type="match status" value="1"/>
</dbReference>
<keyword evidence="6 11" id="KW-1133">Transmembrane helix</keyword>
<reference evidence="14 15" key="1">
    <citation type="submission" date="2016-11" db="EMBL/GenBank/DDBJ databases">
        <authorList>
            <person name="Jaros S."/>
            <person name="Januszkiewicz K."/>
            <person name="Wedrychowicz H."/>
        </authorList>
    </citation>
    <scope>NUCLEOTIDE SEQUENCE [LARGE SCALE GENOMIC DNA]</scope>
    <source>
        <strain evidence="14 15">CECT 7868</strain>
    </source>
</reference>
<sequence length="546" mass="59804">MNNLTLKSRLILAVLIPCIALIAVGLFSLSTTSSMQTQASQLYVNTAAPMRSVAEALSRIPRMRVGIDMMLLQETSLRDQKGVKTRVQEARNEDIPEMRKAMKDAVAAQIDPEMKRQAQGVLDEFERMVREELEPMLKAFDSGDIDTAKHIYRHQYAKTYGKMRKETNKILDDLLKQADQYNHTSKVKYESGRQNQLIVIALALVISAGIAWLIIANMRKRVQALQTTMRESAQSMSLVLRVKLDGKDELTDIGDSFNQFIGRVHEAIMRVAQDAQELATVADQTAQRARQTQSNCSEQQDRTVQVATAINELGATVSEIASNAANAASVAKEAAELSGNGSQMVHSAQGQIGELSNELTQTSGIVSTLASQVEEISETLNTIRGISEQTNLLALNAAIEAARAGEQGRGFAVVADEVRKLANSSSASTEEIQAIIDRLQTESHKAVTSMQSGQSLNEEVVSNAGVVQGALEQINQHIDHLSDQNTQIAVATEEQSTVVEDINRNATEINEFTSETTDIARKMSEDSSRLQSLSSELKKLVSTFQL</sequence>
<evidence type="ECO:0000256" key="6">
    <source>
        <dbReference type="ARBA" id="ARBA00022989"/>
    </source>
</evidence>
<dbReference type="PRINTS" id="PR00260">
    <property type="entry name" value="CHEMTRNSDUCR"/>
</dbReference>
<dbReference type="AlphaFoldDB" id="A0A1M5ZNN2"/>
<accession>A0A1M5ZNN2</accession>
<feature type="domain" description="Methyl-accepting transducer" evidence="12">
    <location>
        <begin position="274"/>
        <end position="510"/>
    </location>
</feature>
<dbReference type="InterPro" id="IPR004090">
    <property type="entry name" value="Chemotax_Me-accpt_rcpt"/>
</dbReference>
<dbReference type="Pfam" id="PF00015">
    <property type="entry name" value="MCPsignal"/>
    <property type="match status" value="1"/>
</dbReference>
<dbReference type="OrthoDB" id="2489132at2"/>
<evidence type="ECO:0000256" key="9">
    <source>
        <dbReference type="ARBA" id="ARBA00029447"/>
    </source>
</evidence>